<dbReference type="Pfam" id="PF02775">
    <property type="entry name" value="TPP_enzyme_C"/>
    <property type="match status" value="1"/>
</dbReference>
<dbReference type="Proteomes" id="UP000663792">
    <property type="component" value="Unassembled WGS sequence"/>
</dbReference>
<evidence type="ECO:0000259" key="6">
    <source>
        <dbReference type="Pfam" id="PF02776"/>
    </source>
</evidence>
<dbReference type="InterPro" id="IPR011766">
    <property type="entry name" value="TPP_enzyme_TPP-bd"/>
</dbReference>
<feature type="domain" description="Thiamine pyrophosphate enzyme central" evidence="4">
    <location>
        <begin position="200"/>
        <end position="335"/>
    </location>
</feature>
<evidence type="ECO:0000313" key="8">
    <source>
        <dbReference type="Proteomes" id="UP000663792"/>
    </source>
</evidence>
<reference evidence="7" key="1">
    <citation type="submission" date="2021-01" db="EMBL/GenBank/DDBJ databases">
        <title>YIM 132084 draft genome.</title>
        <authorList>
            <person name="An D."/>
        </authorList>
    </citation>
    <scope>NUCLEOTIDE SEQUENCE</scope>
    <source>
        <strain evidence="7">YIM 132084</strain>
    </source>
</reference>
<evidence type="ECO:0000259" key="5">
    <source>
        <dbReference type="Pfam" id="PF02775"/>
    </source>
</evidence>
<dbReference type="Gene3D" id="3.40.50.970">
    <property type="match status" value="2"/>
</dbReference>
<gene>
    <name evidence="7" type="ORF">JL106_01350</name>
</gene>
<dbReference type="PANTHER" id="PTHR18968">
    <property type="entry name" value="THIAMINE PYROPHOSPHATE ENZYMES"/>
    <property type="match status" value="1"/>
</dbReference>
<comment type="similarity">
    <text evidence="1 3">Belongs to the TPP enzyme family.</text>
</comment>
<dbReference type="Gene3D" id="3.40.50.1220">
    <property type="entry name" value="TPP-binding domain"/>
    <property type="match status" value="1"/>
</dbReference>
<accession>A0A939BUV8</accession>
<evidence type="ECO:0000313" key="7">
    <source>
        <dbReference type="EMBL" id="MBM9465923.1"/>
    </source>
</evidence>
<dbReference type="GO" id="GO:0050660">
    <property type="term" value="F:flavin adenine dinucleotide binding"/>
    <property type="evidence" value="ECO:0007669"/>
    <property type="project" value="TreeGrafter"/>
</dbReference>
<dbReference type="RefSeq" id="WP_205258882.1">
    <property type="nucleotide sequence ID" value="NZ_JAERWK010000003.1"/>
</dbReference>
<dbReference type="GO" id="GO:0005948">
    <property type="term" value="C:acetolactate synthase complex"/>
    <property type="evidence" value="ECO:0007669"/>
    <property type="project" value="TreeGrafter"/>
</dbReference>
<dbReference type="SUPFAM" id="SSF52518">
    <property type="entry name" value="Thiamin diphosphate-binding fold (THDP-binding)"/>
    <property type="match status" value="2"/>
</dbReference>
<dbReference type="InterPro" id="IPR012000">
    <property type="entry name" value="Thiamin_PyroP_enz_cen_dom"/>
</dbReference>
<dbReference type="GO" id="GO:0000287">
    <property type="term" value="F:magnesium ion binding"/>
    <property type="evidence" value="ECO:0007669"/>
    <property type="project" value="InterPro"/>
</dbReference>
<feature type="domain" description="Thiamine pyrophosphate enzyme N-terminal TPP-binding" evidence="6">
    <location>
        <begin position="5"/>
        <end position="114"/>
    </location>
</feature>
<dbReference type="AlphaFoldDB" id="A0A939BUV8"/>
<evidence type="ECO:0000256" key="3">
    <source>
        <dbReference type="RuleBase" id="RU362132"/>
    </source>
</evidence>
<keyword evidence="8" id="KW-1185">Reference proteome</keyword>
<evidence type="ECO:0000256" key="1">
    <source>
        <dbReference type="ARBA" id="ARBA00007812"/>
    </source>
</evidence>
<dbReference type="CDD" id="cd07035">
    <property type="entry name" value="TPP_PYR_POX_like"/>
    <property type="match status" value="1"/>
</dbReference>
<dbReference type="EMBL" id="JAERWK010000003">
    <property type="protein sequence ID" value="MBM9465923.1"/>
    <property type="molecule type" value="Genomic_DNA"/>
</dbReference>
<comment type="caution">
    <text evidence="7">The sequence shown here is derived from an EMBL/GenBank/DDBJ whole genome shotgun (WGS) entry which is preliminary data.</text>
</comment>
<dbReference type="GO" id="GO:0009097">
    <property type="term" value="P:isoleucine biosynthetic process"/>
    <property type="evidence" value="ECO:0007669"/>
    <property type="project" value="TreeGrafter"/>
</dbReference>
<proteinExistence type="inferred from homology"/>
<keyword evidence="2 3" id="KW-0786">Thiamine pyrophosphate</keyword>
<dbReference type="InterPro" id="IPR029035">
    <property type="entry name" value="DHS-like_NAD/FAD-binding_dom"/>
</dbReference>
<dbReference type="Pfam" id="PF00205">
    <property type="entry name" value="TPP_enzyme_M"/>
    <property type="match status" value="1"/>
</dbReference>
<name>A0A939BUV8_9ACTN</name>
<dbReference type="PANTHER" id="PTHR18968:SF13">
    <property type="entry name" value="ACETOLACTATE SYNTHASE CATALYTIC SUBUNIT, MITOCHONDRIAL"/>
    <property type="match status" value="1"/>
</dbReference>
<dbReference type="InterPro" id="IPR045229">
    <property type="entry name" value="TPP_enz"/>
</dbReference>
<dbReference type="Pfam" id="PF02776">
    <property type="entry name" value="TPP_enzyme_N"/>
    <property type="match status" value="1"/>
</dbReference>
<organism evidence="7 8">
    <name type="scientific">Nakamurella leprariae</name>
    <dbReference type="NCBI Taxonomy" id="2803911"/>
    <lineage>
        <taxon>Bacteria</taxon>
        <taxon>Bacillati</taxon>
        <taxon>Actinomycetota</taxon>
        <taxon>Actinomycetes</taxon>
        <taxon>Nakamurellales</taxon>
        <taxon>Nakamurellaceae</taxon>
        <taxon>Nakamurella</taxon>
    </lineage>
</organism>
<dbReference type="SUPFAM" id="SSF52467">
    <property type="entry name" value="DHS-like NAD/FAD-binding domain"/>
    <property type="match status" value="1"/>
</dbReference>
<sequence>MTRKTGSRYLAEALDAYGLTHVFMVPTVAVRALAEMDSLGIVGVMAHGEKAAAYMADGYARVNRAPGMCLAQTIGAANLAAGLRDAAMAGSPVVAVTGGTTPATRGKGVYQEIEDFPIFEQLTKYNMQLGDVNRLPDLLRQTIREAVSGSPGPVHLELQGLAGSVLDAELEVDEIAEHQLAEARFAGVPPFRPGPEAEAVDAVVELLAKAERPVIVAGGGVRMSGAQAQLAALVERCGVPVATSMNGKGVLDETGPHAVGVVGASSRQSANQTVERADLVIFIGTRTGSQVTDNWRLPARGTTVVQIDIDPAQLGRNYPNTVSIQADAAAAIEALIAALPDGPAAARVDWVTETARYVTAWREQDGHLLGHQGPEVRPERICREITDFLPGDGVLVVDTGHAGIWAASMIDMRPTQTFIRAAGSLGWSLPASIGAKAAAGDRTVVCFTGDGGLYYHLSEIETAVRHGLAPIIVVNDNLSLSQDMKIFQHSWGGSDRITEAGDRMWRFTGVDLAEVARQLGAWTVRVEDPADLSTALKEAQQAGRIAIVDVITSPDALPAVPHGGRDFYAPADKS</sequence>
<dbReference type="GO" id="GO:0009099">
    <property type="term" value="P:L-valine biosynthetic process"/>
    <property type="evidence" value="ECO:0007669"/>
    <property type="project" value="TreeGrafter"/>
</dbReference>
<evidence type="ECO:0000259" key="4">
    <source>
        <dbReference type="Pfam" id="PF00205"/>
    </source>
</evidence>
<protein>
    <submittedName>
        <fullName evidence="7">Thiamine pyrophosphate-binding protein</fullName>
    </submittedName>
</protein>
<feature type="domain" description="Thiamine pyrophosphate enzyme TPP-binding" evidence="5">
    <location>
        <begin position="398"/>
        <end position="550"/>
    </location>
</feature>
<dbReference type="GO" id="GO:0030976">
    <property type="term" value="F:thiamine pyrophosphate binding"/>
    <property type="evidence" value="ECO:0007669"/>
    <property type="project" value="InterPro"/>
</dbReference>
<evidence type="ECO:0000256" key="2">
    <source>
        <dbReference type="ARBA" id="ARBA00023052"/>
    </source>
</evidence>
<dbReference type="GO" id="GO:0003984">
    <property type="term" value="F:acetolactate synthase activity"/>
    <property type="evidence" value="ECO:0007669"/>
    <property type="project" value="TreeGrafter"/>
</dbReference>
<dbReference type="InterPro" id="IPR029061">
    <property type="entry name" value="THDP-binding"/>
</dbReference>
<dbReference type="InterPro" id="IPR012001">
    <property type="entry name" value="Thiamin_PyroP_enz_TPP-bd_dom"/>
</dbReference>
<dbReference type="CDD" id="cd00568">
    <property type="entry name" value="TPP_enzymes"/>
    <property type="match status" value="1"/>
</dbReference>